<dbReference type="AlphaFoldDB" id="A0A1G6VQT7"/>
<name>A0A1G6VQT7_9PSEU</name>
<dbReference type="Proteomes" id="UP000199501">
    <property type="component" value="Unassembled WGS sequence"/>
</dbReference>
<dbReference type="RefSeq" id="WP_091454773.1">
    <property type="nucleotide sequence ID" value="NZ_FMZZ01000013.1"/>
</dbReference>
<dbReference type="EMBL" id="FMZZ01000013">
    <property type="protein sequence ID" value="SDD55225.1"/>
    <property type="molecule type" value="Genomic_DNA"/>
</dbReference>
<keyword evidence="2" id="KW-1185">Reference proteome</keyword>
<evidence type="ECO:0000313" key="1">
    <source>
        <dbReference type="EMBL" id="SDD55225.1"/>
    </source>
</evidence>
<organism evidence="1 2">
    <name type="scientific">Actinokineospora iranica</name>
    <dbReference type="NCBI Taxonomy" id="1271860"/>
    <lineage>
        <taxon>Bacteria</taxon>
        <taxon>Bacillati</taxon>
        <taxon>Actinomycetota</taxon>
        <taxon>Actinomycetes</taxon>
        <taxon>Pseudonocardiales</taxon>
        <taxon>Pseudonocardiaceae</taxon>
        <taxon>Actinokineospora</taxon>
    </lineage>
</organism>
<gene>
    <name evidence="1" type="ORF">SAMN05216174_11316</name>
</gene>
<proteinExistence type="predicted"/>
<dbReference type="OrthoDB" id="3694354at2"/>
<reference evidence="2" key="1">
    <citation type="submission" date="2016-10" db="EMBL/GenBank/DDBJ databases">
        <authorList>
            <person name="Varghese N."/>
            <person name="Submissions S."/>
        </authorList>
    </citation>
    <scope>NUCLEOTIDE SEQUENCE [LARGE SCALE GENOMIC DNA]</scope>
    <source>
        <strain evidence="2">IBRC-M 10403</strain>
    </source>
</reference>
<evidence type="ECO:0000313" key="2">
    <source>
        <dbReference type="Proteomes" id="UP000199501"/>
    </source>
</evidence>
<accession>A0A1G6VQT7</accession>
<sequence length="306" mass="34537">MSTEHIIGPQVIEHRVHWVHTGIEAPFLFSAICYPYLETPRGVAFTAKLVHPQRGVVGQIHNSGNGGPTTFHAEDKSRFSEQDLETFLRRSLQDGEPMSTGFSGIEHLLEEIITETETAQTVAMARGAHDSVIRSFAPKQADTGYGPYRGVAMRFSRILVHRSTRRRLADELATNPDHRLYEPGAFWQLFDNEKWIDLLGPDPLPEEKVAARFDALDHLRGSAPDTGWNRKQLRIDGVRHHVTGDPAGQFWLLTDKKSIGDLSTWCWCSPRRSARTAPFELWNGRVLEATGLIHADSDCRRLVRID</sequence>
<protein>
    <submittedName>
        <fullName evidence="1">Uncharacterized protein</fullName>
    </submittedName>
</protein>